<sequence length="290" mass="32388">MNTHFLHTLLAIHRYGSMAEAARRLNITHGAVAQQIRALETHVDAPLVARSGKTVHLTEAAHRILETSQKILDDVDSLRTLAHAREIRGELRLGTGNTSLNSTVPNILATLARRYPDLHVFIRAGLSTEFYASVESGELDVAIALEAPFELPKKLVWRLLREEHFSLLASASHQGRSAQDLLNSEDFIRYEAGSWIGNLIDQYLKKSGIATRDRYELASTESIALMVNKGLGVAIVPNAWNLWKQGLNVISLPLPVPCQPRRFGLIWARSCPRMQLVEAFVKAAEQEYRT</sequence>
<keyword evidence="7" id="KW-1185">Reference proteome</keyword>
<reference evidence="6 7" key="1">
    <citation type="journal article" date="2008" name="BMC Genomics">
        <title>The missing link: Bordetella petrii is endowed with both the metabolic versatility of environmental bacteria and virulence traits of pathogenic Bordetellae.</title>
        <authorList>
            <person name="Gross R."/>
            <person name="Guzman C.A."/>
            <person name="Sebaihia M."/>
            <person name="Martins Dos Santos V.A."/>
            <person name="Pieper D.H."/>
            <person name="Koebnik R."/>
            <person name="Lechner M."/>
            <person name="Bartels D."/>
            <person name="Buhrmester J."/>
            <person name="Choudhuri J.V."/>
            <person name="Ebensen T."/>
            <person name="Gaigalat L."/>
            <person name="Herrmann S."/>
            <person name="Khachane A.N."/>
            <person name="Larisch C."/>
            <person name="Link S."/>
            <person name="Linke B."/>
            <person name="Meyer F."/>
            <person name="Mormann S."/>
            <person name="Nakunst D."/>
            <person name="Rueckert C."/>
            <person name="Schneiker-Bekel S."/>
            <person name="Schulze K."/>
            <person name="Vorhoelter F.J."/>
            <person name="Yevsa T."/>
            <person name="Engle J.T."/>
            <person name="Goldman W.E."/>
            <person name="Puehler A."/>
            <person name="Goebel U.B."/>
            <person name="Goesmann A."/>
            <person name="Bloecker H."/>
            <person name="Kaiser O."/>
            <person name="Martinez-Arias R."/>
        </authorList>
    </citation>
    <scope>NUCLEOTIDE SEQUENCE [LARGE SCALE GENOMIC DNA]</scope>
    <source>
        <strain evidence="7">ATCC BAA-461 / DSM 12804 / CCUG 43448 / CIP 107267 / Se-1111R</strain>
    </source>
</reference>
<dbReference type="Proteomes" id="UP000001225">
    <property type="component" value="Chromosome"/>
</dbReference>
<dbReference type="EMBL" id="AM902716">
    <property type="protein sequence ID" value="CAP44800.1"/>
    <property type="molecule type" value="Genomic_DNA"/>
</dbReference>
<dbReference type="GO" id="GO:0003700">
    <property type="term" value="F:DNA-binding transcription factor activity"/>
    <property type="evidence" value="ECO:0007669"/>
    <property type="project" value="InterPro"/>
</dbReference>
<dbReference type="PROSITE" id="PS50931">
    <property type="entry name" value="HTH_LYSR"/>
    <property type="match status" value="1"/>
</dbReference>
<dbReference type="KEGG" id="bpt:Bpet4449"/>
<dbReference type="eggNOG" id="COG0583">
    <property type="taxonomic scope" value="Bacteria"/>
</dbReference>
<gene>
    <name evidence="6" type="ordered locus">Bpet4449</name>
</gene>
<dbReference type="Gene3D" id="3.40.190.10">
    <property type="entry name" value="Periplasmic binding protein-like II"/>
    <property type="match status" value="2"/>
</dbReference>
<dbReference type="PANTHER" id="PTHR30126">
    <property type="entry name" value="HTH-TYPE TRANSCRIPTIONAL REGULATOR"/>
    <property type="match status" value="1"/>
</dbReference>
<dbReference type="InterPro" id="IPR000847">
    <property type="entry name" value="LysR_HTH_N"/>
</dbReference>
<dbReference type="AlphaFoldDB" id="A9IDC8"/>
<accession>A9IDC8</accession>
<keyword evidence="4" id="KW-0804">Transcription</keyword>
<dbReference type="STRING" id="94624.Bpet4449"/>
<dbReference type="Pfam" id="PF00126">
    <property type="entry name" value="HTH_1"/>
    <property type="match status" value="1"/>
</dbReference>
<dbReference type="InterPro" id="IPR005119">
    <property type="entry name" value="LysR_subst-bd"/>
</dbReference>
<keyword evidence="2" id="KW-0805">Transcription regulation</keyword>
<feature type="domain" description="HTH lysR-type" evidence="5">
    <location>
        <begin position="1"/>
        <end position="58"/>
    </location>
</feature>
<protein>
    <submittedName>
        <fullName evidence="6">Transcriptional regulator, LysR-family</fullName>
    </submittedName>
</protein>
<proteinExistence type="inferred from homology"/>
<evidence type="ECO:0000313" key="7">
    <source>
        <dbReference type="Proteomes" id="UP000001225"/>
    </source>
</evidence>
<name>A9IDC8_BORPD</name>
<dbReference type="SUPFAM" id="SSF53850">
    <property type="entry name" value="Periplasmic binding protein-like II"/>
    <property type="match status" value="1"/>
</dbReference>
<evidence type="ECO:0000256" key="3">
    <source>
        <dbReference type="ARBA" id="ARBA00023125"/>
    </source>
</evidence>
<evidence type="ECO:0000256" key="4">
    <source>
        <dbReference type="ARBA" id="ARBA00023163"/>
    </source>
</evidence>
<organism evidence="6 7">
    <name type="scientific">Bordetella petrii (strain ATCC BAA-461 / DSM 12804 / CCUG 43448 / CIP 107267 / Se-1111R)</name>
    <dbReference type="NCBI Taxonomy" id="340100"/>
    <lineage>
        <taxon>Bacteria</taxon>
        <taxon>Pseudomonadati</taxon>
        <taxon>Pseudomonadota</taxon>
        <taxon>Betaproteobacteria</taxon>
        <taxon>Burkholderiales</taxon>
        <taxon>Alcaligenaceae</taxon>
        <taxon>Bordetella</taxon>
    </lineage>
</organism>
<dbReference type="GO" id="GO:0000976">
    <property type="term" value="F:transcription cis-regulatory region binding"/>
    <property type="evidence" value="ECO:0007669"/>
    <property type="project" value="TreeGrafter"/>
</dbReference>
<dbReference type="PANTHER" id="PTHR30126:SF94">
    <property type="entry name" value="LYSR FAMILY TRANSCRIPTIONAL REGULATOR"/>
    <property type="match status" value="1"/>
</dbReference>
<evidence type="ECO:0000259" key="5">
    <source>
        <dbReference type="PROSITE" id="PS50931"/>
    </source>
</evidence>
<keyword evidence="3" id="KW-0238">DNA-binding</keyword>
<dbReference type="InterPro" id="IPR036390">
    <property type="entry name" value="WH_DNA-bd_sf"/>
</dbReference>
<dbReference type="SUPFAM" id="SSF46785">
    <property type="entry name" value="Winged helix' DNA-binding domain"/>
    <property type="match status" value="1"/>
</dbReference>
<comment type="similarity">
    <text evidence="1">Belongs to the LysR transcriptional regulatory family.</text>
</comment>
<dbReference type="InterPro" id="IPR036388">
    <property type="entry name" value="WH-like_DNA-bd_sf"/>
</dbReference>
<dbReference type="Gene3D" id="1.10.10.10">
    <property type="entry name" value="Winged helix-like DNA-binding domain superfamily/Winged helix DNA-binding domain"/>
    <property type="match status" value="1"/>
</dbReference>
<evidence type="ECO:0000256" key="2">
    <source>
        <dbReference type="ARBA" id="ARBA00023015"/>
    </source>
</evidence>
<evidence type="ECO:0000256" key="1">
    <source>
        <dbReference type="ARBA" id="ARBA00009437"/>
    </source>
</evidence>
<dbReference type="Pfam" id="PF03466">
    <property type="entry name" value="LysR_substrate"/>
    <property type="match status" value="1"/>
</dbReference>
<evidence type="ECO:0000313" key="6">
    <source>
        <dbReference type="EMBL" id="CAP44800.1"/>
    </source>
</evidence>